<comment type="caution">
    <text evidence="2">The sequence shown here is derived from an EMBL/GenBank/DDBJ whole genome shotgun (WGS) entry which is preliminary data.</text>
</comment>
<proteinExistence type="predicted"/>
<feature type="compositionally biased region" description="Polar residues" evidence="1">
    <location>
        <begin position="101"/>
        <end position="110"/>
    </location>
</feature>
<evidence type="ECO:0000313" key="2">
    <source>
        <dbReference type="EMBL" id="CAF4139429.1"/>
    </source>
</evidence>
<feature type="compositionally biased region" description="Basic and acidic residues" evidence="1">
    <location>
        <begin position="111"/>
        <end position="125"/>
    </location>
</feature>
<gene>
    <name evidence="3" type="ORF">OVN521_LOCUS23172</name>
    <name evidence="2" type="ORF">UXM345_LOCUS24480</name>
</gene>
<name>A0A819XB93_9BILA</name>
<reference evidence="2" key="1">
    <citation type="submission" date="2021-02" db="EMBL/GenBank/DDBJ databases">
        <authorList>
            <person name="Nowell W R."/>
        </authorList>
    </citation>
    <scope>NUCLEOTIDE SEQUENCE</scope>
</reference>
<feature type="compositionally biased region" description="Polar residues" evidence="1">
    <location>
        <begin position="142"/>
        <end position="153"/>
    </location>
</feature>
<sequence length="153" mass="17864">MKFNDKGSRILQENFRRRPPPNQADKDKTDNRVWRRPQWGNENSQQSHVDVKDGRNSRNEDQRPRTGNDRPSNQHSGESSSSTFWKSKTHPTDETRDSPRSGPNTSNQWQRPEDSNNWRTQEKHRLNSWRANGSNDEKEPASSDNRPTGGNRE</sequence>
<evidence type="ECO:0000313" key="4">
    <source>
        <dbReference type="Proteomes" id="UP000663842"/>
    </source>
</evidence>
<dbReference type="Proteomes" id="UP000663866">
    <property type="component" value="Unassembled WGS sequence"/>
</dbReference>
<evidence type="ECO:0000313" key="5">
    <source>
        <dbReference type="Proteomes" id="UP000663866"/>
    </source>
</evidence>
<accession>A0A819XB93</accession>
<dbReference type="AlphaFoldDB" id="A0A819XB93"/>
<feature type="compositionally biased region" description="Basic and acidic residues" evidence="1">
    <location>
        <begin position="49"/>
        <end position="68"/>
    </location>
</feature>
<feature type="compositionally biased region" description="Basic and acidic residues" evidence="1">
    <location>
        <begin position="24"/>
        <end position="33"/>
    </location>
</feature>
<organism evidence="2 4">
    <name type="scientific">Rotaria magnacalcarata</name>
    <dbReference type="NCBI Taxonomy" id="392030"/>
    <lineage>
        <taxon>Eukaryota</taxon>
        <taxon>Metazoa</taxon>
        <taxon>Spiralia</taxon>
        <taxon>Gnathifera</taxon>
        <taxon>Rotifera</taxon>
        <taxon>Eurotatoria</taxon>
        <taxon>Bdelloidea</taxon>
        <taxon>Philodinida</taxon>
        <taxon>Philodinidae</taxon>
        <taxon>Rotaria</taxon>
    </lineage>
</organism>
<feature type="compositionally biased region" description="Basic and acidic residues" evidence="1">
    <location>
        <begin position="90"/>
        <end position="99"/>
    </location>
</feature>
<keyword evidence="5" id="KW-1185">Reference proteome</keyword>
<evidence type="ECO:0000313" key="3">
    <source>
        <dbReference type="EMBL" id="CAF4142960.1"/>
    </source>
</evidence>
<feature type="region of interest" description="Disordered" evidence="1">
    <location>
        <begin position="1"/>
        <end position="153"/>
    </location>
</feature>
<dbReference type="EMBL" id="CAJOBF010004461">
    <property type="protein sequence ID" value="CAF4139429.1"/>
    <property type="molecule type" value="Genomic_DNA"/>
</dbReference>
<dbReference type="EMBL" id="CAJOBG010005187">
    <property type="protein sequence ID" value="CAF4142960.1"/>
    <property type="molecule type" value="Genomic_DNA"/>
</dbReference>
<feature type="compositionally biased region" description="Polar residues" evidence="1">
    <location>
        <begin position="69"/>
        <end position="86"/>
    </location>
</feature>
<evidence type="ECO:0000256" key="1">
    <source>
        <dbReference type="SAM" id="MobiDB-lite"/>
    </source>
</evidence>
<dbReference type="Proteomes" id="UP000663842">
    <property type="component" value="Unassembled WGS sequence"/>
</dbReference>
<protein>
    <submittedName>
        <fullName evidence="2">Uncharacterized protein</fullName>
    </submittedName>
</protein>